<feature type="transmembrane region" description="Helical" evidence="7">
    <location>
        <begin position="298"/>
        <end position="317"/>
    </location>
</feature>
<evidence type="ECO:0000256" key="5">
    <source>
        <dbReference type="ARBA" id="ARBA00022989"/>
    </source>
</evidence>
<feature type="transmembrane region" description="Helical" evidence="7">
    <location>
        <begin position="233"/>
        <end position="254"/>
    </location>
</feature>
<protein>
    <submittedName>
        <fullName evidence="9">MFS transporter</fullName>
    </submittedName>
</protein>
<feature type="transmembrane region" description="Helical" evidence="7">
    <location>
        <begin position="92"/>
        <end position="110"/>
    </location>
</feature>
<dbReference type="PROSITE" id="PS50850">
    <property type="entry name" value="MFS"/>
    <property type="match status" value="1"/>
</dbReference>
<accession>A0ABV5UWA1</accession>
<feature type="transmembrane region" description="Helical" evidence="7">
    <location>
        <begin position="357"/>
        <end position="379"/>
    </location>
</feature>
<dbReference type="PANTHER" id="PTHR23517:SF13">
    <property type="entry name" value="MAJOR FACILITATOR SUPERFAMILY MFS_1"/>
    <property type="match status" value="1"/>
</dbReference>
<evidence type="ECO:0000313" key="9">
    <source>
        <dbReference type="EMBL" id="MFB9716464.1"/>
    </source>
</evidence>
<dbReference type="InterPro" id="IPR020846">
    <property type="entry name" value="MFS_dom"/>
</dbReference>
<dbReference type="RefSeq" id="WP_345053978.1">
    <property type="nucleotide sequence ID" value="NZ_BAABED010000001.1"/>
</dbReference>
<evidence type="ECO:0000256" key="6">
    <source>
        <dbReference type="ARBA" id="ARBA00023136"/>
    </source>
</evidence>
<evidence type="ECO:0000259" key="8">
    <source>
        <dbReference type="PROSITE" id="PS50850"/>
    </source>
</evidence>
<gene>
    <name evidence="9" type="ORF">ACFFPI_20400</name>
</gene>
<dbReference type="PANTHER" id="PTHR23517">
    <property type="entry name" value="RESISTANCE PROTEIN MDTM, PUTATIVE-RELATED-RELATED"/>
    <property type="match status" value="1"/>
</dbReference>
<comment type="caution">
    <text evidence="9">The sequence shown here is derived from an EMBL/GenBank/DDBJ whole genome shotgun (WGS) entry which is preliminary data.</text>
</comment>
<feature type="transmembrane region" description="Helical" evidence="7">
    <location>
        <begin position="188"/>
        <end position="212"/>
    </location>
</feature>
<dbReference type="EMBL" id="JBHMBH010000050">
    <property type="protein sequence ID" value="MFB9716464.1"/>
    <property type="molecule type" value="Genomic_DNA"/>
</dbReference>
<reference evidence="9 10" key="1">
    <citation type="submission" date="2024-09" db="EMBL/GenBank/DDBJ databases">
        <authorList>
            <person name="Sun Q."/>
            <person name="Mori K."/>
        </authorList>
    </citation>
    <scope>NUCLEOTIDE SEQUENCE [LARGE SCALE GENOMIC DNA]</scope>
    <source>
        <strain evidence="9 10">JCM 13519</strain>
    </source>
</reference>
<evidence type="ECO:0000256" key="4">
    <source>
        <dbReference type="ARBA" id="ARBA00022692"/>
    </source>
</evidence>
<keyword evidence="10" id="KW-1185">Reference proteome</keyword>
<keyword evidence="4 7" id="KW-0812">Transmembrane</keyword>
<feature type="transmembrane region" description="Helical" evidence="7">
    <location>
        <begin position="27"/>
        <end position="51"/>
    </location>
</feature>
<dbReference type="Gene3D" id="1.20.1250.20">
    <property type="entry name" value="MFS general substrate transporter like domains"/>
    <property type="match status" value="1"/>
</dbReference>
<evidence type="ECO:0000313" key="10">
    <source>
        <dbReference type="Proteomes" id="UP001589536"/>
    </source>
</evidence>
<organism evidence="9 10">
    <name type="scientific">Arthrobacter methylotrophus</name>
    <dbReference type="NCBI Taxonomy" id="121291"/>
    <lineage>
        <taxon>Bacteria</taxon>
        <taxon>Bacillati</taxon>
        <taxon>Actinomycetota</taxon>
        <taxon>Actinomycetes</taxon>
        <taxon>Micrococcales</taxon>
        <taxon>Micrococcaceae</taxon>
        <taxon>Arthrobacter</taxon>
    </lineage>
</organism>
<evidence type="ECO:0000256" key="2">
    <source>
        <dbReference type="ARBA" id="ARBA00022448"/>
    </source>
</evidence>
<feature type="transmembrane region" description="Helical" evidence="7">
    <location>
        <begin position="323"/>
        <end position="350"/>
    </location>
</feature>
<feature type="transmembrane region" description="Helical" evidence="7">
    <location>
        <begin position="116"/>
        <end position="136"/>
    </location>
</feature>
<dbReference type="Proteomes" id="UP001589536">
    <property type="component" value="Unassembled WGS sequence"/>
</dbReference>
<name>A0ABV5UWA1_9MICC</name>
<evidence type="ECO:0000256" key="3">
    <source>
        <dbReference type="ARBA" id="ARBA00022475"/>
    </source>
</evidence>
<feature type="transmembrane region" description="Helical" evidence="7">
    <location>
        <begin position="266"/>
        <end position="286"/>
    </location>
</feature>
<dbReference type="InterPro" id="IPR011701">
    <property type="entry name" value="MFS"/>
</dbReference>
<keyword evidence="2" id="KW-0813">Transport</keyword>
<keyword evidence="5 7" id="KW-1133">Transmembrane helix</keyword>
<keyword evidence="3" id="KW-1003">Cell membrane</keyword>
<evidence type="ECO:0000256" key="7">
    <source>
        <dbReference type="SAM" id="Phobius"/>
    </source>
</evidence>
<evidence type="ECO:0000256" key="1">
    <source>
        <dbReference type="ARBA" id="ARBA00004651"/>
    </source>
</evidence>
<dbReference type="InterPro" id="IPR036259">
    <property type="entry name" value="MFS_trans_sf"/>
</dbReference>
<comment type="subcellular location">
    <subcellularLocation>
        <location evidence="1">Cell membrane</location>
        <topology evidence="1">Multi-pass membrane protein</topology>
    </subcellularLocation>
</comment>
<dbReference type="SUPFAM" id="SSF103473">
    <property type="entry name" value="MFS general substrate transporter"/>
    <property type="match status" value="1"/>
</dbReference>
<proteinExistence type="predicted"/>
<feature type="transmembrane region" description="Helical" evidence="7">
    <location>
        <begin position="57"/>
        <end position="80"/>
    </location>
</feature>
<dbReference type="Pfam" id="PF07690">
    <property type="entry name" value="MFS_1"/>
    <property type="match status" value="1"/>
</dbReference>
<keyword evidence="6 7" id="KW-0472">Membrane</keyword>
<feature type="transmembrane region" description="Helical" evidence="7">
    <location>
        <begin position="385"/>
        <end position="408"/>
    </location>
</feature>
<feature type="transmembrane region" description="Helical" evidence="7">
    <location>
        <begin position="156"/>
        <end position="176"/>
    </location>
</feature>
<sequence length="426" mass="45007">MTHTLSSPSFRTDAPHQANRRRHRRGFWIVTFVFMITMAFAAAPAPLYVLYQQRGGFSAFMITIIFAAYAAGVVASLFLAGHISDRFGRRRVIAPAVLLNVVAALIFLVWPELPGLLLARFISGLGIGMLTATATAHMTELHREARPGTGSRRAEVISTAANIGGLGLGPLITGFLAEYVPMPLYTPYVVFAFLLLAGLLLIVTVPETVNNVDETWVYRPQRVVVPRAARGQYVAAAMMAFVGFAMFGFFTSLAPSFVARQLGMTSHVLAGAVAFVVFASSAAFQVLSSRWRRTTQFVIGLILLATGLSLVTVSIAASSLPLLIAGGLVAGAGVGVTFKSAIGTVIAISAPETRGEALAGLFLVGYLGMAVPVVLLGLMLQTTPLVPAVVMFGAVMLALIVITAVTLARAYGRDRPVPAGSPVSSK</sequence>
<dbReference type="InterPro" id="IPR050171">
    <property type="entry name" value="MFS_Transporters"/>
</dbReference>
<feature type="domain" description="Major facilitator superfamily (MFS) profile" evidence="8">
    <location>
        <begin position="25"/>
        <end position="411"/>
    </location>
</feature>